<gene>
    <name evidence="2" type="ORF">EDD36DRAFT_466142</name>
</gene>
<accession>A0AAN6ICD9</accession>
<comment type="caution">
    <text evidence="2">The sequence shown here is derived from an EMBL/GenBank/DDBJ whole genome shotgun (WGS) entry which is preliminary data.</text>
</comment>
<keyword evidence="3" id="KW-1185">Reference proteome</keyword>
<evidence type="ECO:0000256" key="1">
    <source>
        <dbReference type="SAM" id="MobiDB-lite"/>
    </source>
</evidence>
<organism evidence="2 3">
    <name type="scientific">Exophiala viscosa</name>
    <dbReference type="NCBI Taxonomy" id="2486360"/>
    <lineage>
        <taxon>Eukaryota</taxon>
        <taxon>Fungi</taxon>
        <taxon>Dikarya</taxon>
        <taxon>Ascomycota</taxon>
        <taxon>Pezizomycotina</taxon>
        <taxon>Eurotiomycetes</taxon>
        <taxon>Chaetothyriomycetidae</taxon>
        <taxon>Chaetothyriales</taxon>
        <taxon>Herpotrichiellaceae</taxon>
        <taxon>Exophiala</taxon>
    </lineage>
</organism>
<reference evidence="2" key="1">
    <citation type="journal article" date="2022" name="bioRxiv">
        <title>Deciphering the potential niche of two novel black yeast fungi from a biological soil crust based on their genomes, phenotypes, and melanin regulation.</title>
        <authorList>
            <consortium name="DOE Joint Genome Institute"/>
            <person name="Carr E.C."/>
            <person name="Barton Q."/>
            <person name="Grambo S."/>
            <person name="Sullivan M."/>
            <person name="Renfro C.M."/>
            <person name="Kuo A."/>
            <person name="Pangilinan J."/>
            <person name="Lipzen A."/>
            <person name="Keymanesh K."/>
            <person name="Savage E."/>
            <person name="Barry K."/>
            <person name="Grigoriev I.V."/>
            <person name="Riekhof W.R."/>
            <person name="Harris S.S."/>
        </authorList>
    </citation>
    <scope>NUCLEOTIDE SEQUENCE</scope>
    <source>
        <strain evidence="2">JF 03-4F</strain>
    </source>
</reference>
<feature type="region of interest" description="Disordered" evidence="1">
    <location>
        <begin position="1"/>
        <end position="46"/>
    </location>
</feature>
<protein>
    <submittedName>
        <fullName evidence="2">Uncharacterized protein</fullName>
    </submittedName>
</protein>
<sequence length="174" mass="19651">MPPKRTSRKSAPMQQTRSFLRGDNENEWDDGHGGGNDSAEHEAGTTVDLREVEENLKRSMAVDTGLRQEQKQLRLEREFERQISDLEGSIHQKEVGCREEMNRVHDAHVTKLLTLTLRKGEIEAQIVKHTQELADAYIAMRGEFEAVVKGRSEDVDGAIEALKKLDQEATQGEA</sequence>
<dbReference type="Proteomes" id="UP001203852">
    <property type="component" value="Unassembled WGS sequence"/>
</dbReference>
<evidence type="ECO:0000313" key="2">
    <source>
        <dbReference type="EMBL" id="KAI1612306.1"/>
    </source>
</evidence>
<proteinExistence type="predicted"/>
<dbReference type="EMBL" id="MU404355">
    <property type="protein sequence ID" value="KAI1612306.1"/>
    <property type="molecule type" value="Genomic_DNA"/>
</dbReference>
<evidence type="ECO:0000313" key="3">
    <source>
        <dbReference type="Proteomes" id="UP001203852"/>
    </source>
</evidence>
<feature type="compositionally biased region" description="Basic and acidic residues" evidence="1">
    <location>
        <begin position="20"/>
        <end position="46"/>
    </location>
</feature>
<name>A0AAN6ICD9_9EURO</name>
<dbReference type="AlphaFoldDB" id="A0AAN6ICD9"/>